<gene>
    <name evidence="2" type="primary">orf110</name>
</gene>
<keyword evidence="1" id="KW-1133">Transmembrane helix</keyword>
<keyword evidence="1" id="KW-0472">Membrane</keyword>
<protein>
    <submittedName>
        <fullName evidence="2">Uncharacterized protein</fullName>
    </submittedName>
</protein>
<keyword evidence="2" id="KW-0496">Mitochondrion</keyword>
<proteinExistence type="predicted"/>
<sequence>MFTTALVDLLDFFNIFFYKLIYWTMVLYLMCYYYQRLSIYTLRQIIRIPKTNNIFWWDAWSYYTPGCDFSYLKDTPWEMYYKYKLSIWSNWHILEERICLFLIYFYFFLL</sequence>
<geneLocation type="mitochondrion" evidence="2"/>
<dbReference type="EMBL" id="MK301177">
    <property type="protein sequence ID" value="QIB71995.1"/>
    <property type="molecule type" value="Genomic_DNA"/>
</dbReference>
<keyword evidence="1" id="KW-0812">Transmembrane</keyword>
<name>A0A6C0UCL4_9CILI</name>
<accession>A0A6C0UCL4</accession>
<evidence type="ECO:0000313" key="2">
    <source>
        <dbReference type="EMBL" id="QIB71995.1"/>
    </source>
</evidence>
<dbReference type="AlphaFoldDB" id="A0A6C0UCL4"/>
<evidence type="ECO:0000256" key="1">
    <source>
        <dbReference type="SAM" id="Phobius"/>
    </source>
</evidence>
<organism evidence="2">
    <name type="scientific">Gruberia lanceolata</name>
    <dbReference type="NCBI Taxonomy" id="1978530"/>
    <lineage>
        <taxon>Eukaryota</taxon>
        <taxon>Sar</taxon>
        <taxon>Alveolata</taxon>
        <taxon>Ciliophora</taxon>
        <taxon>Postciliodesmatophora</taxon>
        <taxon>Heterotrichea</taxon>
        <taxon>Heterotrichida</taxon>
        <taxon>Spirostomidae</taxon>
        <taxon>Gruberia</taxon>
    </lineage>
</organism>
<reference evidence="2" key="1">
    <citation type="journal article" date="2019" name="Mitochondrial DNA Part B Resour">
        <title>The complete mitochondrial genome of Gruberia lanceolata (Gruber, 1884) Kahl, 1932 (Ciliophora: Heterotrichea).</title>
        <authorList>
            <person name="Park M.-H."/>
            <person name="Min G.-S."/>
        </authorList>
    </citation>
    <scope>NUCLEOTIDE SEQUENCE</scope>
    <source>
        <strain evidence="2">Gben1</strain>
    </source>
</reference>
<feature type="transmembrane region" description="Helical" evidence="1">
    <location>
        <begin position="91"/>
        <end position="109"/>
    </location>
</feature>
<feature type="transmembrane region" description="Helical" evidence="1">
    <location>
        <begin position="12"/>
        <end position="34"/>
    </location>
</feature>